<evidence type="ECO:0000313" key="5">
    <source>
        <dbReference type="EMBL" id="CAB4981671.1"/>
    </source>
</evidence>
<gene>
    <name evidence="1" type="ORF">UFOPK2627_00379</name>
    <name evidence="2" type="ORF">UFOPK2879_00279</name>
    <name evidence="3" type="ORF">UFOPK3078_00440</name>
    <name evidence="4" type="ORF">UFOPK3288_00316</name>
    <name evidence="5" type="ORF">UFOPK3990_00444</name>
    <name evidence="6" type="ORF">UFOPK4245_00539</name>
</gene>
<evidence type="ECO:0000313" key="2">
    <source>
        <dbReference type="EMBL" id="CAB4761376.1"/>
    </source>
</evidence>
<sequence>MSQWSVPRINKLLKLTEDDHYLEIGVEKGNTFFGIEAGFKVAVDPKFLFDFQARSNSDEMFFQVTSDDFFAQAEEHEFLFDVIFLDGLHNFSQTYSDLISALDYLSPTGFILIDDVFPNDKYSFIPDQYLSYTERAKSVAPNSMTDYRWHGDIFKVVALIHDYHQNLHFRTFWDQESNPQTVIWWDFPENRTRRFTGITEISNMSYEHVLANQDILQMGSEEDIFETLKHSRDLLK</sequence>
<organism evidence="1">
    <name type="scientific">freshwater metagenome</name>
    <dbReference type="NCBI Taxonomy" id="449393"/>
    <lineage>
        <taxon>unclassified sequences</taxon>
        <taxon>metagenomes</taxon>
        <taxon>ecological metagenomes</taxon>
    </lineage>
</organism>
<reference evidence="1" key="1">
    <citation type="submission" date="2020-05" db="EMBL/GenBank/DDBJ databases">
        <authorList>
            <person name="Chiriac C."/>
            <person name="Salcher M."/>
            <person name="Ghai R."/>
            <person name="Kavagutti S V."/>
        </authorList>
    </citation>
    <scope>NUCLEOTIDE SEQUENCE</scope>
</reference>
<dbReference type="EMBL" id="CAFAAU010000008">
    <property type="protein sequence ID" value="CAB4802176.1"/>
    <property type="molecule type" value="Genomic_DNA"/>
</dbReference>
<accession>A0A6J6PL18</accession>
<dbReference type="Gene3D" id="3.40.50.150">
    <property type="entry name" value="Vaccinia Virus protein VP39"/>
    <property type="match status" value="1"/>
</dbReference>
<proteinExistence type="predicted"/>
<protein>
    <submittedName>
        <fullName evidence="1">Unannotated protein</fullName>
    </submittedName>
</protein>
<evidence type="ECO:0000313" key="3">
    <source>
        <dbReference type="EMBL" id="CAB4802176.1"/>
    </source>
</evidence>
<dbReference type="EMBL" id="CAEZYA010000007">
    <property type="protein sequence ID" value="CAB4699276.1"/>
    <property type="molecule type" value="Genomic_DNA"/>
</dbReference>
<dbReference type="EMBL" id="CAFBOQ010000008">
    <property type="protein sequence ID" value="CAB4981671.1"/>
    <property type="molecule type" value="Genomic_DNA"/>
</dbReference>
<dbReference type="AlphaFoldDB" id="A0A6J6PL18"/>
<dbReference type="Pfam" id="PF13578">
    <property type="entry name" value="Methyltransf_24"/>
    <property type="match status" value="1"/>
</dbReference>
<evidence type="ECO:0000313" key="4">
    <source>
        <dbReference type="EMBL" id="CAB4854100.1"/>
    </source>
</evidence>
<dbReference type="SUPFAM" id="SSF53335">
    <property type="entry name" value="S-adenosyl-L-methionine-dependent methyltransferases"/>
    <property type="match status" value="1"/>
</dbReference>
<dbReference type="EMBL" id="CAEZZN010000005">
    <property type="protein sequence ID" value="CAB4761376.1"/>
    <property type="molecule type" value="Genomic_DNA"/>
</dbReference>
<name>A0A6J6PL18_9ZZZZ</name>
<dbReference type="EMBL" id="CAFBLC010000007">
    <property type="protein sequence ID" value="CAB4854100.1"/>
    <property type="molecule type" value="Genomic_DNA"/>
</dbReference>
<dbReference type="InterPro" id="IPR029063">
    <property type="entry name" value="SAM-dependent_MTases_sf"/>
</dbReference>
<evidence type="ECO:0000313" key="1">
    <source>
        <dbReference type="EMBL" id="CAB4699276.1"/>
    </source>
</evidence>
<dbReference type="EMBL" id="CAFBQD010000008">
    <property type="protein sequence ID" value="CAB5047616.1"/>
    <property type="molecule type" value="Genomic_DNA"/>
</dbReference>
<evidence type="ECO:0000313" key="6">
    <source>
        <dbReference type="EMBL" id="CAB5047616.1"/>
    </source>
</evidence>